<dbReference type="InterPro" id="IPR004435">
    <property type="entry name" value="MobB_dom"/>
</dbReference>
<dbReference type="PANTHER" id="PTHR40072">
    <property type="entry name" value="MOLYBDOPTERIN-GUANINE DINUCLEOTIDE BIOSYNTHESIS ADAPTER PROTEIN-RELATED"/>
    <property type="match status" value="1"/>
</dbReference>
<gene>
    <name evidence="2" type="ORF">SAMN05192542_106120</name>
</gene>
<dbReference type="InterPro" id="IPR052539">
    <property type="entry name" value="MGD_biosynthesis_adapter"/>
</dbReference>
<dbReference type="CDD" id="cd03116">
    <property type="entry name" value="MobB"/>
    <property type="match status" value="1"/>
</dbReference>
<dbReference type="Proteomes" id="UP000199120">
    <property type="component" value="Unassembled WGS sequence"/>
</dbReference>
<keyword evidence="3" id="KW-1185">Reference proteome</keyword>
<accession>A0A1H7NWS3</accession>
<dbReference type="NCBIfam" id="TIGR00176">
    <property type="entry name" value="mobB"/>
    <property type="match status" value="1"/>
</dbReference>
<organism evidence="2 3">
    <name type="scientific">Paraburkholderia caballeronis</name>
    <dbReference type="NCBI Taxonomy" id="416943"/>
    <lineage>
        <taxon>Bacteria</taxon>
        <taxon>Pseudomonadati</taxon>
        <taxon>Pseudomonadota</taxon>
        <taxon>Betaproteobacteria</taxon>
        <taxon>Burkholderiales</taxon>
        <taxon>Burkholderiaceae</taxon>
        <taxon>Paraburkholderia</taxon>
    </lineage>
</organism>
<dbReference type="Gene3D" id="3.40.50.300">
    <property type="entry name" value="P-loop containing nucleotide triphosphate hydrolases"/>
    <property type="match status" value="1"/>
</dbReference>
<dbReference type="GO" id="GO:0005525">
    <property type="term" value="F:GTP binding"/>
    <property type="evidence" value="ECO:0007669"/>
    <property type="project" value="InterPro"/>
</dbReference>
<dbReference type="GO" id="GO:0006777">
    <property type="term" value="P:Mo-molybdopterin cofactor biosynthetic process"/>
    <property type="evidence" value="ECO:0007669"/>
    <property type="project" value="InterPro"/>
</dbReference>
<evidence type="ECO:0000313" key="2">
    <source>
        <dbReference type="EMBL" id="SEL27982.1"/>
    </source>
</evidence>
<reference evidence="3" key="1">
    <citation type="submission" date="2016-10" db="EMBL/GenBank/DDBJ databases">
        <authorList>
            <person name="Varghese N."/>
            <person name="Submissions S."/>
        </authorList>
    </citation>
    <scope>NUCLEOTIDE SEQUENCE [LARGE SCALE GENOMIC DNA]</scope>
    <source>
        <strain evidence="3">LMG 26416</strain>
    </source>
</reference>
<dbReference type="AlphaFoldDB" id="A0A1H7NWS3"/>
<protein>
    <submittedName>
        <fullName evidence="2">Molybdopterin-guanine dinucleotide biosynthesis protein B</fullName>
    </submittedName>
</protein>
<dbReference type="Pfam" id="PF03205">
    <property type="entry name" value="MobB"/>
    <property type="match status" value="1"/>
</dbReference>
<dbReference type="PANTHER" id="PTHR40072:SF1">
    <property type="entry name" value="MOLYBDOPTERIN-GUANINE DINUCLEOTIDE BIOSYNTHESIS ADAPTER PROTEIN"/>
    <property type="match status" value="1"/>
</dbReference>
<dbReference type="EMBL" id="FOAJ01000006">
    <property type="protein sequence ID" value="SEL27982.1"/>
    <property type="molecule type" value="Genomic_DNA"/>
</dbReference>
<dbReference type="SUPFAM" id="SSF52540">
    <property type="entry name" value="P-loop containing nucleoside triphosphate hydrolases"/>
    <property type="match status" value="1"/>
</dbReference>
<sequence>MSVLFGIVGRSGQGKTTLIEALLPRFRALGLKVNVVKHSHHVLEFEPPRKDSARFRTAGAAEVLIASPTGYAIVRELHGEPEPTLAELLGRLAPADLTLVEGYSRADMPRLEVVRSNSGLEVLYPGDSRIIAIASNVPVDTTLRCLPLDDPASIVAFICDLLGLQIRAAHRGELS</sequence>
<dbReference type="InterPro" id="IPR027417">
    <property type="entry name" value="P-loop_NTPase"/>
</dbReference>
<name>A0A1H7NWS3_9BURK</name>
<dbReference type="OrthoDB" id="9804758at2"/>
<evidence type="ECO:0000313" key="3">
    <source>
        <dbReference type="Proteomes" id="UP000199120"/>
    </source>
</evidence>
<feature type="domain" description="Molybdopterin-guanine dinucleotide biosynthesis protein B (MobB)" evidence="1">
    <location>
        <begin position="5"/>
        <end position="136"/>
    </location>
</feature>
<proteinExistence type="predicted"/>
<dbReference type="STRING" id="416943.SAMN05445871_5252"/>
<evidence type="ECO:0000259" key="1">
    <source>
        <dbReference type="Pfam" id="PF03205"/>
    </source>
</evidence>